<name>A0A843V4W1_COLES</name>
<feature type="non-terminal residue" evidence="1">
    <location>
        <position position="89"/>
    </location>
</feature>
<reference evidence="1" key="1">
    <citation type="submission" date="2017-07" db="EMBL/GenBank/DDBJ databases">
        <title>Taro Niue Genome Assembly and Annotation.</title>
        <authorList>
            <person name="Atibalentja N."/>
            <person name="Keating K."/>
            <person name="Fields C.J."/>
        </authorList>
    </citation>
    <scope>NUCLEOTIDE SEQUENCE</scope>
    <source>
        <strain evidence="1">Niue_2</strain>
        <tissue evidence="1">Leaf</tissue>
    </source>
</reference>
<keyword evidence="2" id="KW-1185">Reference proteome</keyword>
<sequence>PSRTTVVDRYWWLSTATISHPDEKYRNVRQLQVQRSDVSQDERELLKPFGSYRSLRVLWALGYNQLVGHVGIHGQRSLTEALNKDSLVW</sequence>
<gene>
    <name evidence="1" type="ORF">Taro_022864</name>
</gene>
<dbReference type="AlphaFoldDB" id="A0A843V4W1"/>
<dbReference type="Proteomes" id="UP000652761">
    <property type="component" value="Unassembled WGS sequence"/>
</dbReference>
<accession>A0A843V4W1</accession>
<organism evidence="1 2">
    <name type="scientific">Colocasia esculenta</name>
    <name type="common">Wild taro</name>
    <name type="synonym">Arum esculentum</name>
    <dbReference type="NCBI Taxonomy" id="4460"/>
    <lineage>
        <taxon>Eukaryota</taxon>
        <taxon>Viridiplantae</taxon>
        <taxon>Streptophyta</taxon>
        <taxon>Embryophyta</taxon>
        <taxon>Tracheophyta</taxon>
        <taxon>Spermatophyta</taxon>
        <taxon>Magnoliopsida</taxon>
        <taxon>Liliopsida</taxon>
        <taxon>Araceae</taxon>
        <taxon>Aroideae</taxon>
        <taxon>Colocasieae</taxon>
        <taxon>Colocasia</taxon>
    </lineage>
</organism>
<evidence type="ECO:0000313" key="2">
    <source>
        <dbReference type="Proteomes" id="UP000652761"/>
    </source>
</evidence>
<evidence type="ECO:0000313" key="1">
    <source>
        <dbReference type="EMBL" id="MQL90276.1"/>
    </source>
</evidence>
<dbReference type="EMBL" id="NMUH01001226">
    <property type="protein sequence ID" value="MQL90276.1"/>
    <property type="molecule type" value="Genomic_DNA"/>
</dbReference>
<comment type="caution">
    <text evidence="1">The sequence shown here is derived from an EMBL/GenBank/DDBJ whole genome shotgun (WGS) entry which is preliminary data.</text>
</comment>
<protein>
    <submittedName>
        <fullName evidence="1">Uncharacterized protein</fullName>
    </submittedName>
</protein>
<proteinExistence type="predicted"/>